<comment type="caution">
    <text evidence="2">The sequence shown here is derived from an EMBL/GenBank/DDBJ whole genome shotgun (WGS) entry which is preliminary data.</text>
</comment>
<gene>
    <name evidence="2" type="ORF">J2S49_001585</name>
</gene>
<evidence type="ECO:0000313" key="3">
    <source>
        <dbReference type="Proteomes" id="UP001235966"/>
    </source>
</evidence>
<organism evidence="2 3">
    <name type="scientific">Arcanobacterium wilhelmae</name>
    <dbReference type="NCBI Taxonomy" id="1803177"/>
    <lineage>
        <taxon>Bacteria</taxon>
        <taxon>Bacillati</taxon>
        <taxon>Actinomycetota</taxon>
        <taxon>Actinomycetes</taxon>
        <taxon>Actinomycetales</taxon>
        <taxon>Actinomycetaceae</taxon>
        <taxon>Arcanobacterium</taxon>
    </lineage>
</organism>
<sequence>MLMSDLIKFMHCAITGTDDGGGDFLLQLSEESLKKNARGPGRNKLYGDLKGINADNEDAVYKRNAETRQRWYKDTHKPIPRGIARFWRSNFDRAGFLDFVEGRISIETRHDWYAVFTANGYECASDEVSVLIADLFVTGLEHLASGDRSIDDNPWNPDLIDATAPDLAKAVQQKQRFADLKPSEIYVAGNKLVVGTYEVQMPDPKAVPNTVSSFERKYTNQLIAVLCGECGIEANIYALREHGGDYLEDFDDARRNYYLADSLRELMKDSSLDGEDEFQKIKDDTYAGVRPTYRQHHATPYEKMQKTLEQASQIALTRSHVPQTTGLFFAEHRHGITHMLVNDERLKWVDDAQ</sequence>
<feature type="domain" description="ABC-three component systems C-terminal" evidence="1">
    <location>
        <begin position="215"/>
        <end position="348"/>
    </location>
</feature>
<accession>A0ABT9NCR3</accession>
<evidence type="ECO:0000313" key="2">
    <source>
        <dbReference type="EMBL" id="MDP9801509.1"/>
    </source>
</evidence>
<protein>
    <recommendedName>
        <fullName evidence="1">ABC-three component systems C-terminal domain-containing protein</fullName>
    </recommendedName>
</protein>
<name>A0ABT9NCR3_9ACTO</name>
<dbReference type="EMBL" id="JAUSQW010000001">
    <property type="protein sequence ID" value="MDP9801509.1"/>
    <property type="molecule type" value="Genomic_DNA"/>
</dbReference>
<reference evidence="2 3" key="1">
    <citation type="submission" date="2023-07" db="EMBL/GenBank/DDBJ databases">
        <title>Sequencing the genomes of 1000 actinobacteria strains.</title>
        <authorList>
            <person name="Klenk H.-P."/>
        </authorList>
    </citation>
    <scope>NUCLEOTIDE SEQUENCE [LARGE SCALE GENOMIC DNA]</scope>
    <source>
        <strain evidence="2 3">DSM 102162</strain>
    </source>
</reference>
<dbReference type="RefSeq" id="WP_307014736.1">
    <property type="nucleotide sequence ID" value="NZ_JAUSQW010000001.1"/>
</dbReference>
<dbReference type="Proteomes" id="UP001235966">
    <property type="component" value="Unassembled WGS sequence"/>
</dbReference>
<proteinExistence type="predicted"/>
<dbReference type="InterPro" id="IPR046914">
    <property type="entry name" value="ABC-3C_CTD6"/>
</dbReference>
<evidence type="ECO:0000259" key="1">
    <source>
        <dbReference type="Pfam" id="PF20282"/>
    </source>
</evidence>
<keyword evidence="3" id="KW-1185">Reference proteome</keyword>
<dbReference type="Pfam" id="PF20282">
    <property type="entry name" value="CTD6"/>
    <property type="match status" value="1"/>
</dbReference>